<dbReference type="PANTHER" id="PTHR46211:SF14">
    <property type="entry name" value="GLYCEROPHOSPHODIESTER PHOSPHODIESTERASE"/>
    <property type="match status" value="1"/>
</dbReference>
<evidence type="ECO:0000259" key="1">
    <source>
        <dbReference type="PROSITE" id="PS51704"/>
    </source>
</evidence>
<dbReference type="KEGG" id="kfl:Kfla_1990"/>
<dbReference type="OrthoDB" id="9758957at2"/>
<dbReference type="CDD" id="cd08556">
    <property type="entry name" value="GDPD"/>
    <property type="match status" value="1"/>
</dbReference>
<dbReference type="STRING" id="479435.Kfla_1990"/>
<reference evidence="2 3" key="2">
    <citation type="journal article" date="2010" name="Stand. Genomic Sci.">
        <title>Complete genome sequence of Kribbella flavida type strain (IFO 14399).</title>
        <authorList>
            <person name="Pukall R."/>
            <person name="Lapidus A."/>
            <person name="Glavina Del Rio T."/>
            <person name="Copeland A."/>
            <person name="Tice H."/>
            <person name="Cheng J.-F."/>
            <person name="Lucas S."/>
            <person name="Chen F."/>
            <person name="Nolan M."/>
            <person name="LaButti K."/>
            <person name="Pati A."/>
            <person name="Ivanova N."/>
            <person name="Mavrommatis K."/>
            <person name="Mikhailova N."/>
            <person name="Pitluck S."/>
            <person name="Bruce D."/>
            <person name="Goodwin L."/>
            <person name="Land M."/>
            <person name="Hauser L."/>
            <person name="Chang Y.-J."/>
            <person name="Jeffries C.D."/>
            <person name="Chen A."/>
            <person name="Palaniappan K."/>
            <person name="Chain P."/>
            <person name="Rohde M."/>
            <person name="Goeker M."/>
            <person name="Bristow J."/>
            <person name="Eisen J.A."/>
            <person name="Markowitz V."/>
            <person name="Hugenholtz P."/>
            <person name="Kyrpides N.C."/>
            <person name="Klenk H.-P."/>
            <person name="Brettin T."/>
        </authorList>
    </citation>
    <scope>NUCLEOTIDE SEQUENCE [LARGE SCALE GENOMIC DNA]</scope>
    <source>
        <strain evidence="3">DSM 17836 / JCM 10339 / NBRC 14399</strain>
    </source>
</reference>
<dbReference type="AlphaFoldDB" id="D2PQU8"/>
<proteinExistence type="predicted"/>
<feature type="domain" description="GP-PDE" evidence="1">
    <location>
        <begin position="10"/>
        <end position="251"/>
    </location>
</feature>
<dbReference type="SUPFAM" id="SSF51695">
    <property type="entry name" value="PLC-like phosphodiesterases"/>
    <property type="match status" value="1"/>
</dbReference>
<dbReference type="eggNOG" id="COG0584">
    <property type="taxonomic scope" value="Bacteria"/>
</dbReference>
<dbReference type="Pfam" id="PF03009">
    <property type="entry name" value="GDPD"/>
    <property type="match status" value="1"/>
</dbReference>
<dbReference type="InterPro" id="IPR030395">
    <property type="entry name" value="GP_PDE_dom"/>
</dbReference>
<reference evidence="3" key="1">
    <citation type="submission" date="2009-09" db="EMBL/GenBank/DDBJ databases">
        <title>The complete genome of Kribbella flavida DSM 17836.</title>
        <authorList>
            <consortium name="US DOE Joint Genome Institute (JGI-PGF)"/>
            <person name="Lucas S."/>
            <person name="Copeland A."/>
            <person name="Lapidus A."/>
            <person name="Glavina del Rio T."/>
            <person name="Dalin E."/>
            <person name="Tice H."/>
            <person name="Bruce D."/>
            <person name="Goodwin L."/>
            <person name="Pitluck S."/>
            <person name="Kyrpides N."/>
            <person name="Mavromatis K."/>
            <person name="Ivanova N."/>
            <person name="Saunders E."/>
            <person name="Brettin T."/>
            <person name="Detter J.C."/>
            <person name="Han C."/>
            <person name="Larimer F."/>
            <person name="Land M."/>
            <person name="Hauser L."/>
            <person name="Markowitz V."/>
            <person name="Cheng J.-F."/>
            <person name="Hugenholtz P."/>
            <person name="Woyke T."/>
            <person name="Wu D."/>
            <person name="Pukall R."/>
            <person name="Klenk H.-P."/>
            <person name="Eisen J.A."/>
        </authorList>
    </citation>
    <scope>NUCLEOTIDE SEQUENCE [LARGE SCALE GENOMIC DNA]</scope>
    <source>
        <strain evidence="3">DSM 17836 / JCM 10339 / NBRC 14399</strain>
    </source>
</reference>
<keyword evidence="3" id="KW-1185">Reference proteome</keyword>
<dbReference type="PROSITE" id="PS51704">
    <property type="entry name" value="GP_PDE"/>
    <property type="match status" value="1"/>
</dbReference>
<accession>D2PQU8</accession>
<protein>
    <submittedName>
        <fullName evidence="2">Glycerophosphoryl diester phosphodiesterase</fullName>
    </submittedName>
</protein>
<name>D2PQU8_KRIFD</name>
<dbReference type="Gene3D" id="3.20.20.190">
    <property type="entry name" value="Phosphatidylinositol (PI) phosphodiesterase"/>
    <property type="match status" value="1"/>
</dbReference>
<dbReference type="InterPro" id="IPR017946">
    <property type="entry name" value="PLC-like_Pdiesterase_TIM-brl"/>
</dbReference>
<dbReference type="HOGENOM" id="CLU_030006_3_3_11"/>
<dbReference type="GO" id="GO:0006629">
    <property type="term" value="P:lipid metabolic process"/>
    <property type="evidence" value="ECO:0007669"/>
    <property type="project" value="InterPro"/>
</dbReference>
<dbReference type="GO" id="GO:0008081">
    <property type="term" value="F:phosphoric diester hydrolase activity"/>
    <property type="evidence" value="ECO:0007669"/>
    <property type="project" value="InterPro"/>
</dbReference>
<organism evidence="2 3">
    <name type="scientific">Kribbella flavida (strain DSM 17836 / JCM 10339 / NBRC 14399)</name>
    <dbReference type="NCBI Taxonomy" id="479435"/>
    <lineage>
        <taxon>Bacteria</taxon>
        <taxon>Bacillati</taxon>
        <taxon>Actinomycetota</taxon>
        <taxon>Actinomycetes</taxon>
        <taxon>Propionibacteriales</taxon>
        <taxon>Kribbellaceae</taxon>
        <taxon>Kribbella</taxon>
    </lineage>
</organism>
<dbReference type="PANTHER" id="PTHR46211">
    <property type="entry name" value="GLYCEROPHOSPHORYL DIESTER PHOSPHODIESTERASE"/>
    <property type="match status" value="1"/>
</dbReference>
<sequence length="257" mass="27376">MSPRVFSRPATLVGHRGLGKGVVQGHRENTAGSFLGAVDAGLRWVEVDVRRTLDDELFVVHDAALSDGRFLAELTGAQAERYGALPVHRLLDVLPPEVGVVFDVKSSLEDAGRPADSTTAALLGTVATESTRRRPTLAQSFDPAALRQLRQAAPRVPLGLLTWLHFPIGQAVAAAAHLDIQVLAVHAGSLWPTTAAEPRDVPSLDRIVALVHGADRELLVWCPTAEQARHLVTAEVDAIVIDDVPAQVHQLSAGCPA</sequence>
<dbReference type="RefSeq" id="WP_012919637.1">
    <property type="nucleotide sequence ID" value="NC_013729.1"/>
</dbReference>
<evidence type="ECO:0000313" key="3">
    <source>
        <dbReference type="Proteomes" id="UP000007967"/>
    </source>
</evidence>
<dbReference type="Proteomes" id="UP000007967">
    <property type="component" value="Chromosome"/>
</dbReference>
<evidence type="ECO:0000313" key="2">
    <source>
        <dbReference type="EMBL" id="ADB31081.1"/>
    </source>
</evidence>
<dbReference type="EMBL" id="CP001736">
    <property type="protein sequence ID" value="ADB31081.1"/>
    <property type="molecule type" value="Genomic_DNA"/>
</dbReference>
<gene>
    <name evidence="2" type="ordered locus">Kfla_1990</name>
</gene>